<dbReference type="InterPro" id="IPR000073">
    <property type="entry name" value="AB_hydrolase_1"/>
</dbReference>
<protein>
    <submittedName>
        <fullName evidence="3">Alpha/beta fold hydrolase</fullName>
    </submittedName>
</protein>
<keyword evidence="4" id="KW-1185">Reference proteome</keyword>
<evidence type="ECO:0000259" key="2">
    <source>
        <dbReference type="Pfam" id="PF00561"/>
    </source>
</evidence>
<name>A0ABY5GV67_9GAMM</name>
<dbReference type="Pfam" id="PF00561">
    <property type="entry name" value="Abhydrolase_1"/>
    <property type="match status" value="1"/>
</dbReference>
<dbReference type="PANTHER" id="PTHR43798:SF31">
    <property type="entry name" value="AB HYDROLASE SUPERFAMILY PROTEIN YCLE"/>
    <property type="match status" value="1"/>
</dbReference>
<reference evidence="3" key="1">
    <citation type="submission" date="2021-04" db="EMBL/GenBank/DDBJ databases">
        <title>Oceanospirillales bacteria with DddD are important DMSP degraders in coastal seawater.</title>
        <authorList>
            <person name="Liu J."/>
        </authorList>
    </citation>
    <scope>NUCLEOTIDE SEQUENCE</scope>
    <source>
        <strain evidence="3">GY6</strain>
    </source>
</reference>
<gene>
    <name evidence="3" type="ORF">KDX31_01945</name>
</gene>
<sequence length="254" mass="27813">MLYSETVGSATGKPLVLLHGWGMHSGLWQTLLPQLQQDYSVTLIDLPGLGRSAGCQLQPYNLETVVSQLETVVPASALWLGWSLGGVIGMAFAQRFPERVHGLITLASSPCFVERPDWSFGMDEPTYSQFEQDLAAHPAKTLQRFNMLQVQGSTTARADLKTLKQILSEVQPTDQALVDSLALLRGDYRQLYRSTRLPVLHLLCQLDILAPANMANALKALQPEALVEVLADYSHVGFVSAPQALAAKVRAFQS</sequence>
<dbReference type="Proteomes" id="UP001059950">
    <property type="component" value="Chromosome"/>
</dbReference>
<dbReference type="EMBL" id="CP073344">
    <property type="protein sequence ID" value="UTW03820.1"/>
    <property type="molecule type" value="Genomic_DNA"/>
</dbReference>
<accession>A0ABY5GV67</accession>
<dbReference type="Gene3D" id="3.40.50.1820">
    <property type="entry name" value="alpha/beta hydrolase"/>
    <property type="match status" value="1"/>
</dbReference>
<dbReference type="SUPFAM" id="SSF53474">
    <property type="entry name" value="alpha/beta-Hydrolases"/>
    <property type="match status" value="1"/>
</dbReference>
<dbReference type="PRINTS" id="PR00111">
    <property type="entry name" value="ABHYDROLASE"/>
</dbReference>
<feature type="domain" description="AB hydrolase-1" evidence="2">
    <location>
        <begin position="13"/>
        <end position="241"/>
    </location>
</feature>
<keyword evidence="1 3" id="KW-0378">Hydrolase</keyword>
<proteinExistence type="predicted"/>
<evidence type="ECO:0000313" key="3">
    <source>
        <dbReference type="EMBL" id="UTW03820.1"/>
    </source>
</evidence>
<evidence type="ECO:0000256" key="1">
    <source>
        <dbReference type="ARBA" id="ARBA00022801"/>
    </source>
</evidence>
<dbReference type="InterPro" id="IPR029058">
    <property type="entry name" value="AB_hydrolase_fold"/>
</dbReference>
<dbReference type="InterPro" id="IPR050266">
    <property type="entry name" value="AB_hydrolase_sf"/>
</dbReference>
<dbReference type="PANTHER" id="PTHR43798">
    <property type="entry name" value="MONOACYLGLYCEROL LIPASE"/>
    <property type="match status" value="1"/>
</dbReference>
<organism evidence="3 4">
    <name type="scientific">Amphritea atlantica</name>
    <dbReference type="NCBI Taxonomy" id="355243"/>
    <lineage>
        <taxon>Bacteria</taxon>
        <taxon>Pseudomonadati</taxon>
        <taxon>Pseudomonadota</taxon>
        <taxon>Gammaproteobacteria</taxon>
        <taxon>Oceanospirillales</taxon>
        <taxon>Oceanospirillaceae</taxon>
        <taxon>Amphritea</taxon>
    </lineage>
</organism>
<evidence type="ECO:0000313" key="4">
    <source>
        <dbReference type="Proteomes" id="UP001059950"/>
    </source>
</evidence>
<dbReference type="GO" id="GO:0016787">
    <property type="term" value="F:hydrolase activity"/>
    <property type="evidence" value="ECO:0007669"/>
    <property type="project" value="UniProtKB-KW"/>
</dbReference>